<accession>A0A151X2M5</accession>
<dbReference type="Proteomes" id="UP000075809">
    <property type="component" value="Unassembled WGS sequence"/>
</dbReference>
<proteinExistence type="predicted"/>
<dbReference type="EMBL" id="KQ982576">
    <property type="protein sequence ID" value="KYQ54671.1"/>
    <property type="molecule type" value="Genomic_DNA"/>
</dbReference>
<evidence type="ECO:0008006" key="3">
    <source>
        <dbReference type="Google" id="ProtNLM"/>
    </source>
</evidence>
<name>A0A151X2M5_9HYME</name>
<organism evidence="1 2">
    <name type="scientific">Mycetomoellerius zeteki</name>
    <dbReference type="NCBI Taxonomy" id="64791"/>
    <lineage>
        <taxon>Eukaryota</taxon>
        <taxon>Metazoa</taxon>
        <taxon>Ecdysozoa</taxon>
        <taxon>Arthropoda</taxon>
        <taxon>Hexapoda</taxon>
        <taxon>Insecta</taxon>
        <taxon>Pterygota</taxon>
        <taxon>Neoptera</taxon>
        <taxon>Endopterygota</taxon>
        <taxon>Hymenoptera</taxon>
        <taxon>Apocrita</taxon>
        <taxon>Aculeata</taxon>
        <taxon>Formicoidea</taxon>
        <taxon>Formicidae</taxon>
        <taxon>Myrmicinae</taxon>
        <taxon>Mycetomoellerius</taxon>
    </lineage>
</organism>
<dbReference type="AlphaFoldDB" id="A0A151X2M5"/>
<reference evidence="1 2" key="1">
    <citation type="submission" date="2015-09" db="EMBL/GenBank/DDBJ databases">
        <title>Trachymyrmex zeteki WGS genome.</title>
        <authorList>
            <person name="Nygaard S."/>
            <person name="Hu H."/>
            <person name="Boomsma J."/>
            <person name="Zhang G."/>
        </authorList>
    </citation>
    <scope>NUCLEOTIDE SEQUENCE [LARGE SCALE GENOMIC DNA]</scope>
    <source>
        <strain evidence="1">Tzet28-1</strain>
        <tissue evidence="1">Whole body</tissue>
    </source>
</reference>
<protein>
    <recommendedName>
        <fullName evidence="3">THAP-type domain-containing protein</fullName>
    </recommendedName>
</protein>
<evidence type="ECO:0000313" key="1">
    <source>
        <dbReference type="EMBL" id="KYQ54671.1"/>
    </source>
</evidence>
<sequence length="85" mass="9942">MKCIVVGCTSEYKSNLEREREESIAKERLLRNDIILNSSHCFCEKHFSVNDIVWKKLFYNKDGEIIQEAGNKKSILNMLCLCLRT</sequence>
<evidence type="ECO:0000313" key="2">
    <source>
        <dbReference type="Proteomes" id="UP000075809"/>
    </source>
</evidence>
<keyword evidence="2" id="KW-1185">Reference proteome</keyword>
<gene>
    <name evidence="1" type="ORF">ALC60_06478</name>
</gene>